<comment type="caution">
    <text evidence="2">The sequence shown here is derived from an EMBL/GenBank/DDBJ whole genome shotgun (WGS) entry which is preliminary data.</text>
</comment>
<dbReference type="Proteomes" id="UP000838756">
    <property type="component" value="Unassembled WGS sequence"/>
</dbReference>
<proteinExistence type="predicted"/>
<evidence type="ECO:0000313" key="3">
    <source>
        <dbReference type="Proteomes" id="UP000838756"/>
    </source>
</evidence>
<feature type="region of interest" description="Disordered" evidence="1">
    <location>
        <begin position="24"/>
        <end position="46"/>
    </location>
</feature>
<gene>
    <name evidence="2" type="primary">jg13212</name>
    <name evidence="2" type="ORF">PAEG_LOCUS12536</name>
</gene>
<organism evidence="2 3">
    <name type="scientific">Pararge aegeria aegeria</name>
    <dbReference type="NCBI Taxonomy" id="348720"/>
    <lineage>
        <taxon>Eukaryota</taxon>
        <taxon>Metazoa</taxon>
        <taxon>Ecdysozoa</taxon>
        <taxon>Arthropoda</taxon>
        <taxon>Hexapoda</taxon>
        <taxon>Insecta</taxon>
        <taxon>Pterygota</taxon>
        <taxon>Neoptera</taxon>
        <taxon>Endopterygota</taxon>
        <taxon>Lepidoptera</taxon>
        <taxon>Glossata</taxon>
        <taxon>Ditrysia</taxon>
        <taxon>Papilionoidea</taxon>
        <taxon>Nymphalidae</taxon>
        <taxon>Satyrinae</taxon>
        <taxon>Satyrini</taxon>
        <taxon>Parargina</taxon>
        <taxon>Pararge</taxon>
    </lineage>
</organism>
<reference evidence="2" key="1">
    <citation type="submission" date="2022-03" db="EMBL/GenBank/DDBJ databases">
        <authorList>
            <person name="Lindestad O."/>
        </authorList>
    </citation>
    <scope>NUCLEOTIDE SEQUENCE</scope>
</reference>
<dbReference type="OrthoDB" id="7478432at2759"/>
<evidence type="ECO:0000313" key="2">
    <source>
        <dbReference type="EMBL" id="CAH2234789.1"/>
    </source>
</evidence>
<name>A0A8S4REW4_9NEOP</name>
<keyword evidence="3" id="KW-1185">Reference proteome</keyword>
<protein>
    <submittedName>
        <fullName evidence="2">Jg13212 protein</fullName>
    </submittedName>
</protein>
<dbReference type="EMBL" id="CAKXAJ010025084">
    <property type="protein sequence ID" value="CAH2234789.1"/>
    <property type="molecule type" value="Genomic_DNA"/>
</dbReference>
<accession>A0A8S4REW4</accession>
<sequence length="96" mass="10601">MLILVDSRHAALERMLTGYVLQARQHGRQPVPPSSSQHSPVHPAPTGVRAYSCQHWESRLAPPPRNLSSLEPHSPCDVVEVLPDLLCLRVDVLVLA</sequence>
<dbReference type="AlphaFoldDB" id="A0A8S4REW4"/>
<evidence type="ECO:0000256" key="1">
    <source>
        <dbReference type="SAM" id="MobiDB-lite"/>
    </source>
</evidence>